<feature type="signal peptide" evidence="1">
    <location>
        <begin position="1"/>
        <end position="19"/>
    </location>
</feature>
<reference evidence="3" key="1">
    <citation type="submission" date="2022-07" db="EMBL/GenBank/DDBJ databases">
        <title>Fungi with potential for degradation of polypropylene.</title>
        <authorList>
            <person name="Gostincar C."/>
        </authorList>
    </citation>
    <scope>NUCLEOTIDE SEQUENCE</scope>
    <source>
        <strain evidence="3">EXF-13308</strain>
    </source>
</reference>
<evidence type="ECO:0000259" key="2">
    <source>
        <dbReference type="Pfam" id="PF24476"/>
    </source>
</evidence>
<dbReference type="EMBL" id="JANBVO010000011">
    <property type="protein sequence ID" value="KAJ9148962.1"/>
    <property type="molecule type" value="Genomic_DNA"/>
</dbReference>
<dbReference type="PANTHER" id="PTHR35186">
    <property type="entry name" value="ANK_REP_REGION DOMAIN-CONTAINING PROTEIN"/>
    <property type="match status" value="1"/>
</dbReference>
<dbReference type="AlphaFoldDB" id="A0AA38RHX8"/>
<sequence length="574" mass="63146">MSGVEVAGLVLGALPLLFAAVDLQKDGMRRGLLAFRKRAYVGKLSRALLLHRQIVAENMKAIASASGCEEIWLVDESPLRYLEEEKVREQILDFLGQENYTALAGALDASYEIVKKVGQNIAGLLPGGKGPTDDLLAIITANQCLKGKLDVVPRVKLLFRVNDLKSAVEELDATAAAVDRFTRVLLSNQQMAKDAPSRRAVRLAKALRTVRGFAANLYLALHNGWDGCHIQHEADLFLEDRLSEAAAITERHRARKNAPALLFHLVLTASICQGQWLSYQTAVRVYDGDDSGLDHPGTPAVSRQDTASTQVTLVAPGTTAPTPLDVRLVSNICGALASAAGTKRGVSLVLTKNQHMGVTLTDETPLMPSGKQGKRLTLKEYLSLALRSRHNTPLKHRMMLALRLASNLLQLLQTSWLQAPWSKEAVYFLLQPGKGAQNSSPLGLVDLDQPFISLVFDDQKSVEQPRCQIQPRVALLELGILLLELWHQQPFEARFGQDSTADGYYQRLAMAIEWLDDTSDPMPEQYDRAVSLCVRGVIGGESHLASWEDIGFWGAICADVIEPLQKNCKLWQRT</sequence>
<dbReference type="InterPro" id="IPR056002">
    <property type="entry name" value="DUF7580"/>
</dbReference>
<protein>
    <recommendedName>
        <fullName evidence="2">DUF7580 domain-containing protein</fullName>
    </recommendedName>
</protein>
<evidence type="ECO:0000313" key="3">
    <source>
        <dbReference type="EMBL" id="KAJ9148962.1"/>
    </source>
</evidence>
<gene>
    <name evidence="3" type="ORF">NKR23_g4735</name>
</gene>
<feature type="domain" description="DUF7580" evidence="2">
    <location>
        <begin position="208"/>
        <end position="569"/>
    </location>
</feature>
<dbReference type="Pfam" id="PF24476">
    <property type="entry name" value="DUF7580"/>
    <property type="match status" value="1"/>
</dbReference>
<dbReference type="PANTHER" id="PTHR35186:SF4">
    <property type="entry name" value="PRION-INHIBITION AND PROPAGATION HELO DOMAIN-CONTAINING PROTEIN"/>
    <property type="match status" value="1"/>
</dbReference>
<proteinExistence type="predicted"/>
<accession>A0AA38RHX8</accession>
<feature type="chain" id="PRO_5041250652" description="DUF7580 domain-containing protein" evidence="1">
    <location>
        <begin position="20"/>
        <end position="574"/>
    </location>
</feature>
<evidence type="ECO:0000256" key="1">
    <source>
        <dbReference type="SAM" id="SignalP"/>
    </source>
</evidence>
<keyword evidence="4" id="KW-1185">Reference proteome</keyword>
<keyword evidence="1" id="KW-0732">Signal</keyword>
<comment type="caution">
    <text evidence="3">The sequence shown here is derived from an EMBL/GenBank/DDBJ whole genome shotgun (WGS) entry which is preliminary data.</text>
</comment>
<evidence type="ECO:0000313" key="4">
    <source>
        <dbReference type="Proteomes" id="UP001174694"/>
    </source>
</evidence>
<dbReference type="Proteomes" id="UP001174694">
    <property type="component" value="Unassembled WGS sequence"/>
</dbReference>
<name>A0AA38RHX8_9PEZI</name>
<organism evidence="3 4">
    <name type="scientific">Pleurostoma richardsiae</name>
    <dbReference type="NCBI Taxonomy" id="41990"/>
    <lineage>
        <taxon>Eukaryota</taxon>
        <taxon>Fungi</taxon>
        <taxon>Dikarya</taxon>
        <taxon>Ascomycota</taxon>
        <taxon>Pezizomycotina</taxon>
        <taxon>Sordariomycetes</taxon>
        <taxon>Sordariomycetidae</taxon>
        <taxon>Calosphaeriales</taxon>
        <taxon>Pleurostomataceae</taxon>
        <taxon>Pleurostoma</taxon>
    </lineage>
</organism>